<evidence type="ECO:0000256" key="2">
    <source>
        <dbReference type="PROSITE-ProRule" id="PRU00335"/>
    </source>
</evidence>
<dbReference type="InterPro" id="IPR009057">
    <property type="entry name" value="Homeodomain-like_sf"/>
</dbReference>
<dbReference type="Gene3D" id="1.10.357.10">
    <property type="entry name" value="Tetracycline Repressor, domain 2"/>
    <property type="match status" value="1"/>
</dbReference>
<dbReference type="AlphaFoldDB" id="A0A9D1W6M7"/>
<reference evidence="4" key="1">
    <citation type="journal article" date="2021" name="PeerJ">
        <title>Extensive microbial diversity within the chicken gut microbiome revealed by metagenomics and culture.</title>
        <authorList>
            <person name="Gilroy R."/>
            <person name="Ravi A."/>
            <person name="Getino M."/>
            <person name="Pursley I."/>
            <person name="Horton D.L."/>
            <person name="Alikhan N.F."/>
            <person name="Baker D."/>
            <person name="Gharbi K."/>
            <person name="Hall N."/>
            <person name="Watson M."/>
            <person name="Adriaenssens E.M."/>
            <person name="Foster-Nyarko E."/>
            <person name="Jarju S."/>
            <person name="Secka A."/>
            <person name="Antonio M."/>
            <person name="Oren A."/>
            <person name="Chaudhuri R.R."/>
            <person name="La Ragione R."/>
            <person name="Hildebrand F."/>
            <person name="Pallen M.J."/>
        </authorList>
    </citation>
    <scope>NUCLEOTIDE SEQUENCE</scope>
    <source>
        <strain evidence="4">ChiGjej4B4-12881</strain>
    </source>
</reference>
<organism evidence="4 5">
    <name type="scientific">Candidatus Lachnoclostridium stercoripullorum</name>
    <dbReference type="NCBI Taxonomy" id="2838635"/>
    <lineage>
        <taxon>Bacteria</taxon>
        <taxon>Bacillati</taxon>
        <taxon>Bacillota</taxon>
        <taxon>Clostridia</taxon>
        <taxon>Lachnospirales</taxon>
        <taxon>Lachnospiraceae</taxon>
    </lineage>
</organism>
<sequence>MPTERFIRLPDEKKKVILEAAVDEFSMVPFDKVSINQIIKNAEISRGSFYTYFEDKMDVLRYIFQDTKRQFQDFCIESLEMNRGDFWKMMVDLFHQVVYRKYSEQLARLFQNVLPYAEAEKFLKILREDFGDGRNMDEWLYEHVDRSGLRVESSEDFYLLVEMCMAAILIAFGQRYKDGEAIETVERSFQRKLNILKNGAQRRPEAEQESGRTL</sequence>
<feature type="DNA-binding region" description="H-T-H motif" evidence="2">
    <location>
        <begin position="34"/>
        <end position="53"/>
    </location>
</feature>
<reference evidence="4" key="2">
    <citation type="submission" date="2021-04" db="EMBL/GenBank/DDBJ databases">
        <authorList>
            <person name="Gilroy R."/>
        </authorList>
    </citation>
    <scope>NUCLEOTIDE SEQUENCE</scope>
    <source>
        <strain evidence="4">ChiGjej4B4-12881</strain>
    </source>
</reference>
<dbReference type="InterPro" id="IPR050624">
    <property type="entry name" value="HTH-type_Tx_Regulator"/>
</dbReference>
<dbReference type="Pfam" id="PF17924">
    <property type="entry name" value="TetR_C_19"/>
    <property type="match status" value="1"/>
</dbReference>
<gene>
    <name evidence="4" type="ORF">IAA28_08270</name>
</gene>
<dbReference type="PROSITE" id="PS50977">
    <property type="entry name" value="HTH_TETR_2"/>
    <property type="match status" value="1"/>
</dbReference>
<proteinExistence type="predicted"/>
<evidence type="ECO:0000259" key="3">
    <source>
        <dbReference type="PROSITE" id="PS50977"/>
    </source>
</evidence>
<dbReference type="SUPFAM" id="SSF46689">
    <property type="entry name" value="Homeodomain-like"/>
    <property type="match status" value="1"/>
</dbReference>
<comment type="caution">
    <text evidence="4">The sequence shown here is derived from an EMBL/GenBank/DDBJ whole genome shotgun (WGS) entry which is preliminary data.</text>
</comment>
<accession>A0A9D1W6M7</accession>
<dbReference type="PANTHER" id="PTHR43479:SF7">
    <property type="entry name" value="TETR-FAMILY TRANSCRIPTIONAL REGULATOR"/>
    <property type="match status" value="1"/>
</dbReference>
<name>A0A9D1W6M7_9FIRM</name>
<dbReference type="Pfam" id="PF00440">
    <property type="entry name" value="TetR_N"/>
    <property type="match status" value="1"/>
</dbReference>
<evidence type="ECO:0000313" key="4">
    <source>
        <dbReference type="EMBL" id="HIX52787.1"/>
    </source>
</evidence>
<dbReference type="PANTHER" id="PTHR43479">
    <property type="entry name" value="ACREF/ENVCD OPERON REPRESSOR-RELATED"/>
    <property type="match status" value="1"/>
</dbReference>
<feature type="domain" description="HTH tetR-type" evidence="3">
    <location>
        <begin position="11"/>
        <end position="71"/>
    </location>
</feature>
<dbReference type="Proteomes" id="UP000886780">
    <property type="component" value="Unassembled WGS sequence"/>
</dbReference>
<evidence type="ECO:0000313" key="5">
    <source>
        <dbReference type="Proteomes" id="UP000886780"/>
    </source>
</evidence>
<dbReference type="GO" id="GO:0003677">
    <property type="term" value="F:DNA binding"/>
    <property type="evidence" value="ECO:0007669"/>
    <property type="project" value="UniProtKB-UniRule"/>
</dbReference>
<keyword evidence="1 2" id="KW-0238">DNA-binding</keyword>
<dbReference type="InterPro" id="IPR001647">
    <property type="entry name" value="HTH_TetR"/>
</dbReference>
<evidence type="ECO:0000256" key="1">
    <source>
        <dbReference type="ARBA" id="ARBA00023125"/>
    </source>
</evidence>
<dbReference type="EMBL" id="DXEU01000148">
    <property type="protein sequence ID" value="HIX52787.1"/>
    <property type="molecule type" value="Genomic_DNA"/>
</dbReference>
<protein>
    <submittedName>
        <fullName evidence="4">TetR family transcriptional regulator</fullName>
    </submittedName>
</protein>